<comment type="caution">
    <text evidence="2">The sequence shown here is derived from an EMBL/GenBank/DDBJ whole genome shotgun (WGS) entry which is preliminary data.</text>
</comment>
<keyword evidence="1" id="KW-0732">Signal</keyword>
<dbReference type="OrthoDB" id="18530at2759"/>
<dbReference type="EMBL" id="AOGT01000501">
    <property type="protein sequence ID" value="EMG49770.1"/>
    <property type="molecule type" value="Genomic_DNA"/>
</dbReference>
<protein>
    <submittedName>
        <fullName evidence="2">Uncharacterized protein</fullName>
    </submittedName>
</protein>
<feature type="signal peptide" evidence="1">
    <location>
        <begin position="1"/>
        <end position="15"/>
    </location>
</feature>
<evidence type="ECO:0000313" key="3">
    <source>
        <dbReference type="Proteomes" id="UP000011777"/>
    </source>
</evidence>
<dbReference type="OMA" id="FTDELYH"/>
<dbReference type="Proteomes" id="UP000011777">
    <property type="component" value="Unassembled WGS sequence"/>
</dbReference>
<reference evidence="2 3" key="1">
    <citation type="submission" date="2013-02" db="EMBL/GenBank/DDBJ databases">
        <title>Genome sequence of Candida maltosa Xu316, a potential industrial strain for xylitol and ethanol production.</title>
        <authorList>
            <person name="Yu J."/>
            <person name="Wang Q."/>
            <person name="Geng X."/>
            <person name="Bao W."/>
            <person name="He P."/>
            <person name="Cai J."/>
        </authorList>
    </citation>
    <scope>NUCLEOTIDE SEQUENCE [LARGE SCALE GENOMIC DNA]</scope>
    <source>
        <strain evidence="3">Xu316</strain>
    </source>
</reference>
<feature type="chain" id="PRO_5012542486" evidence="1">
    <location>
        <begin position="16"/>
        <end position="178"/>
    </location>
</feature>
<name>M3K3B1_CANMX</name>
<sequence>MKLFTLLLLPVLAYAVDWYPIDSKGEIPTNIKPYIKGQDVPFDCIQRNIDNGEHKFDDKDKIIYGPFPKCKETNKPLMFQYGINQDLNCTIQFTDELYHLFQLYLHEDVPFSCRLPLSSEPLSIEKGGASIPLTFNFRGTLSDSHIDIDHSMNVVLTKPANDNVDEFTFISAIAYGSG</sequence>
<evidence type="ECO:0000256" key="1">
    <source>
        <dbReference type="SAM" id="SignalP"/>
    </source>
</evidence>
<dbReference type="PANTHER" id="PTHR40368">
    <property type="entry name" value="YALI0F14399P"/>
    <property type="match status" value="1"/>
</dbReference>
<keyword evidence="3" id="KW-1185">Reference proteome</keyword>
<dbReference type="AlphaFoldDB" id="M3K3B1"/>
<proteinExistence type="predicted"/>
<evidence type="ECO:0000313" key="2">
    <source>
        <dbReference type="EMBL" id="EMG49770.1"/>
    </source>
</evidence>
<dbReference type="STRING" id="1245528.M3K3B1"/>
<organism evidence="2 3">
    <name type="scientific">Candida maltosa (strain Xu316)</name>
    <name type="common">Yeast</name>
    <dbReference type="NCBI Taxonomy" id="1245528"/>
    <lineage>
        <taxon>Eukaryota</taxon>
        <taxon>Fungi</taxon>
        <taxon>Dikarya</taxon>
        <taxon>Ascomycota</taxon>
        <taxon>Saccharomycotina</taxon>
        <taxon>Pichiomycetes</taxon>
        <taxon>Debaryomycetaceae</taxon>
        <taxon>Candida/Lodderomyces clade</taxon>
        <taxon>Candida</taxon>
    </lineage>
</organism>
<dbReference type="eggNOG" id="ENOG502S2ZP">
    <property type="taxonomic scope" value="Eukaryota"/>
</dbReference>
<accession>M3K3B1</accession>
<dbReference type="HOGENOM" id="CLU_1510395_0_0_1"/>
<gene>
    <name evidence="2" type="ORF">G210_5408</name>
</gene>
<dbReference type="PANTHER" id="PTHR40368:SF1">
    <property type="entry name" value="YALI0F14399P"/>
    <property type="match status" value="1"/>
</dbReference>